<dbReference type="Proteomes" id="UP000054279">
    <property type="component" value="Unassembled WGS sequence"/>
</dbReference>
<sequence>MGFTAASLQDCSNILGALSSTAPSTTILSISTTVHHYDAIPTAKYRSRRLEQMRTSGRRVELWGMDGDVDAAPATGSFDGGISGGNERTTATICLGMLQRQLESVEMPQIAAIYTYPDNEASRPRHTSSTQHSALGPNIHADSTFLTHIAIIRCSSTSMANLQRYLQYNMISATPALSIPSDQTLPACDRGRPDGVRRKELKDDSEDDRQLLNRDVVRVIVLWWLSRWIGDAVRVDGRLV</sequence>
<protein>
    <submittedName>
        <fullName evidence="2">Uncharacterized protein</fullName>
    </submittedName>
</protein>
<keyword evidence="3" id="KW-1185">Reference proteome</keyword>
<name>A0A0C9T8S8_SPHS4</name>
<dbReference type="HOGENOM" id="CLU_1157014_0_0_1"/>
<accession>A0A0C9T8S8</accession>
<gene>
    <name evidence="2" type="ORF">M422DRAFT_273625</name>
</gene>
<reference evidence="2 3" key="1">
    <citation type="submission" date="2014-06" db="EMBL/GenBank/DDBJ databases">
        <title>Evolutionary Origins and Diversification of the Mycorrhizal Mutualists.</title>
        <authorList>
            <consortium name="DOE Joint Genome Institute"/>
            <consortium name="Mycorrhizal Genomics Consortium"/>
            <person name="Kohler A."/>
            <person name="Kuo A."/>
            <person name="Nagy L.G."/>
            <person name="Floudas D."/>
            <person name="Copeland A."/>
            <person name="Barry K.W."/>
            <person name="Cichocki N."/>
            <person name="Veneault-Fourrey C."/>
            <person name="LaButti K."/>
            <person name="Lindquist E.A."/>
            <person name="Lipzen A."/>
            <person name="Lundell T."/>
            <person name="Morin E."/>
            <person name="Murat C."/>
            <person name="Riley R."/>
            <person name="Ohm R."/>
            <person name="Sun H."/>
            <person name="Tunlid A."/>
            <person name="Henrissat B."/>
            <person name="Grigoriev I.V."/>
            <person name="Hibbett D.S."/>
            <person name="Martin F."/>
        </authorList>
    </citation>
    <scope>NUCLEOTIDE SEQUENCE [LARGE SCALE GENOMIC DNA]</scope>
    <source>
        <strain evidence="2 3">SS14</strain>
    </source>
</reference>
<evidence type="ECO:0000256" key="1">
    <source>
        <dbReference type="SAM" id="MobiDB-lite"/>
    </source>
</evidence>
<feature type="compositionally biased region" description="Basic and acidic residues" evidence="1">
    <location>
        <begin position="189"/>
        <end position="201"/>
    </location>
</feature>
<evidence type="ECO:0000313" key="2">
    <source>
        <dbReference type="EMBL" id="KIJ25413.1"/>
    </source>
</evidence>
<feature type="region of interest" description="Disordered" evidence="1">
    <location>
        <begin position="182"/>
        <end position="201"/>
    </location>
</feature>
<evidence type="ECO:0000313" key="3">
    <source>
        <dbReference type="Proteomes" id="UP000054279"/>
    </source>
</evidence>
<dbReference type="EMBL" id="KN837416">
    <property type="protein sequence ID" value="KIJ25413.1"/>
    <property type="molecule type" value="Genomic_DNA"/>
</dbReference>
<proteinExistence type="predicted"/>
<organism evidence="2 3">
    <name type="scientific">Sphaerobolus stellatus (strain SS14)</name>
    <dbReference type="NCBI Taxonomy" id="990650"/>
    <lineage>
        <taxon>Eukaryota</taxon>
        <taxon>Fungi</taxon>
        <taxon>Dikarya</taxon>
        <taxon>Basidiomycota</taxon>
        <taxon>Agaricomycotina</taxon>
        <taxon>Agaricomycetes</taxon>
        <taxon>Phallomycetidae</taxon>
        <taxon>Geastrales</taxon>
        <taxon>Sphaerobolaceae</taxon>
        <taxon>Sphaerobolus</taxon>
    </lineage>
</organism>
<dbReference type="AlphaFoldDB" id="A0A0C9T8S8"/>